<dbReference type="InterPro" id="IPR015889">
    <property type="entry name" value="Intradiol_dOase_core"/>
</dbReference>
<dbReference type="Gene3D" id="2.60.120.260">
    <property type="entry name" value="Galactose-binding domain-like"/>
    <property type="match status" value="1"/>
</dbReference>
<sequence length="388" mass="43329">MIIRMTIQLGGTMRKRVFLGMLAGALSLFLMAGCGPEAGYGPDDIVTITGKFLDVDGEPLGNTEIGIWKLDPEGISLNNYWYPDPDDKELTEEDGTFRIRHKGEEYLWPNGTAKYIIITNIDSLDGPVTAVGFFVINQETEVPDIKLWDANAVHEIANDTVTFTWDGVEDVSGSAPDHYGFSSRLVYWALWQVKEVQSGFSLPTYLFQNKCTGWRVGAEFARANDSSYDWSYMSATTAEEGNLNLIPNSSHEVLSQGLGAYIPDHDTAFMKLTDQVFKVEEDFNAAHPEWVLLDLGDVKTINAVAVYGLFTNYAQPGNKQFEQFEVYVSSDTTDWGTADATTTQQDGYIRFEFDSVDGQYVKFQANEGSNIQIVWMREYAVFGPVATK</sequence>
<dbReference type="GO" id="GO:0016702">
    <property type="term" value="F:oxidoreductase activity, acting on single donors with incorporation of molecular oxygen, incorporation of two atoms of oxygen"/>
    <property type="evidence" value="ECO:0007669"/>
    <property type="project" value="InterPro"/>
</dbReference>
<name>A0A9D5KC36_UNCW3</name>
<dbReference type="Pfam" id="PF22633">
    <property type="entry name" value="F5_F8_type_C_2"/>
    <property type="match status" value="1"/>
</dbReference>
<dbReference type="Proteomes" id="UP000630660">
    <property type="component" value="Unassembled WGS sequence"/>
</dbReference>
<dbReference type="GO" id="GO:0005506">
    <property type="term" value="F:iron ion binding"/>
    <property type="evidence" value="ECO:0007669"/>
    <property type="project" value="InterPro"/>
</dbReference>
<dbReference type="InterPro" id="IPR000421">
    <property type="entry name" value="FA58C"/>
</dbReference>
<dbReference type="InterPro" id="IPR008979">
    <property type="entry name" value="Galactose-bd-like_sf"/>
</dbReference>
<accession>A0A9D5KC36</accession>
<reference evidence="2" key="1">
    <citation type="submission" date="2019-11" db="EMBL/GenBank/DDBJ databases">
        <title>Microbial mats filling the niche in hypersaline microbial mats.</title>
        <authorList>
            <person name="Wong H.L."/>
            <person name="Macleod F.I."/>
            <person name="White R.A. III"/>
            <person name="Burns B.P."/>
        </authorList>
    </citation>
    <scope>NUCLEOTIDE SEQUENCE</scope>
    <source>
        <strain evidence="2">Bin_327</strain>
    </source>
</reference>
<dbReference type="PROSITE" id="PS51257">
    <property type="entry name" value="PROKAR_LIPOPROTEIN"/>
    <property type="match status" value="1"/>
</dbReference>
<protein>
    <recommendedName>
        <fullName evidence="1">F5/8 type C domain-containing protein</fullName>
    </recommendedName>
</protein>
<dbReference type="PROSITE" id="PS50022">
    <property type="entry name" value="FA58C_3"/>
    <property type="match status" value="1"/>
</dbReference>
<evidence type="ECO:0000313" key="2">
    <source>
        <dbReference type="EMBL" id="MBD3365434.1"/>
    </source>
</evidence>
<evidence type="ECO:0000313" key="3">
    <source>
        <dbReference type="Proteomes" id="UP000630660"/>
    </source>
</evidence>
<dbReference type="EMBL" id="WJKJ01000314">
    <property type="protein sequence ID" value="MBD3365434.1"/>
    <property type="molecule type" value="Genomic_DNA"/>
</dbReference>
<dbReference type="SUPFAM" id="SSF49785">
    <property type="entry name" value="Galactose-binding domain-like"/>
    <property type="match status" value="1"/>
</dbReference>
<dbReference type="SUPFAM" id="SSF49482">
    <property type="entry name" value="Aromatic compound dioxygenase"/>
    <property type="match status" value="1"/>
</dbReference>
<gene>
    <name evidence="2" type="ORF">GF359_09505</name>
</gene>
<organism evidence="2 3">
    <name type="scientific">candidate division WOR-3 bacterium</name>
    <dbReference type="NCBI Taxonomy" id="2052148"/>
    <lineage>
        <taxon>Bacteria</taxon>
        <taxon>Bacteria division WOR-3</taxon>
    </lineage>
</organism>
<proteinExistence type="predicted"/>
<evidence type="ECO:0000259" key="1">
    <source>
        <dbReference type="PROSITE" id="PS50022"/>
    </source>
</evidence>
<dbReference type="AlphaFoldDB" id="A0A9D5KC36"/>
<comment type="caution">
    <text evidence="2">The sequence shown here is derived from an EMBL/GenBank/DDBJ whole genome shotgun (WGS) entry which is preliminary data.</text>
</comment>
<feature type="domain" description="F5/8 type C" evidence="1">
    <location>
        <begin position="288"/>
        <end position="384"/>
    </location>
</feature>